<organism evidence="1 2">
    <name type="scientific">Candidatus Mycoplasma haematohominis</name>
    <dbReference type="NCBI Taxonomy" id="1494318"/>
    <lineage>
        <taxon>Bacteria</taxon>
        <taxon>Bacillati</taxon>
        <taxon>Mycoplasmatota</taxon>
        <taxon>Mollicutes</taxon>
        <taxon>Mycoplasmataceae</taxon>
        <taxon>Mycoplasma</taxon>
    </lineage>
</organism>
<gene>
    <name evidence="1" type="ORF">MHSWG343_08010</name>
</gene>
<protein>
    <submittedName>
        <fullName evidence="1">Uncharacterized protein</fullName>
    </submittedName>
</protein>
<dbReference type="Proteomes" id="UP000324831">
    <property type="component" value="Unassembled WGS sequence"/>
</dbReference>
<sequence>MSALIKAVAGVLVLSGFAGGGYLIYDSTLRVVYPLSSLEGFATKYQNTTFGGKYGRYMLDPARNKNAWNEAYKRWSSSTATKSAEFTGNDKVTAAYHESTATALNKVCEAAFNKQSTDVKSGTNTNYENDVWTYCSIVKEKPKTISENTSETYTDAKIGSSKKTTLVSTEYSGNSIFWDIRNEEFYSSSGSRSGKDLDTAKSKSKFKIKYDAGNKSEHIKDICKAAYLTDSSNNTEYPSDDVVKFCTLDGSN</sequence>
<name>A0A478FRU7_9MOLU</name>
<reference evidence="1 2" key="1">
    <citation type="submission" date="2019-01" db="EMBL/GenBank/DDBJ databases">
        <title>Draft genome sequences of Candidatus Mycoplasma haemohominis SWG34-3 identified from a patient with pyrexia, anemia and liver dysfunction.</title>
        <authorList>
            <person name="Sekizuka T."/>
            <person name="Hattori N."/>
            <person name="Katano H."/>
            <person name="Takuma T."/>
            <person name="Ito T."/>
            <person name="Arai N."/>
            <person name="Yanai R."/>
            <person name="Ishii S."/>
            <person name="Miura Y."/>
            <person name="Tokunaga T."/>
            <person name="Watanabe H."/>
            <person name="Nomura N."/>
            <person name="Eguchi J."/>
            <person name="Arai T."/>
            <person name="Hasegawa H."/>
            <person name="Nakamaki T."/>
            <person name="Wakita T."/>
            <person name="Niki Y."/>
            <person name="Kuroda M."/>
        </authorList>
    </citation>
    <scope>NUCLEOTIDE SEQUENCE [LARGE SCALE GENOMIC DNA]</scope>
    <source>
        <strain evidence="1">SWG34-3</strain>
    </source>
</reference>
<evidence type="ECO:0000313" key="2">
    <source>
        <dbReference type="Proteomes" id="UP000324831"/>
    </source>
</evidence>
<evidence type="ECO:0000313" key="1">
    <source>
        <dbReference type="EMBL" id="GCE63794.1"/>
    </source>
</evidence>
<dbReference type="RefSeq" id="WP_216083243.1">
    <property type="nucleotide sequence ID" value="NZ_CACTIB010000020.1"/>
</dbReference>
<proteinExistence type="predicted"/>
<accession>A0A478FRU7</accession>
<comment type="caution">
    <text evidence="1">The sequence shown here is derived from an EMBL/GenBank/DDBJ whole genome shotgun (WGS) entry which is preliminary data.</text>
</comment>
<dbReference type="EMBL" id="BIMN01000004">
    <property type="protein sequence ID" value="GCE63794.1"/>
    <property type="molecule type" value="Genomic_DNA"/>
</dbReference>
<dbReference type="AlphaFoldDB" id="A0A478FRU7"/>